<dbReference type="GO" id="GO:0051607">
    <property type="term" value="P:defense response to virus"/>
    <property type="evidence" value="ECO:0007669"/>
    <property type="project" value="UniProtKB-KW"/>
</dbReference>
<dbReference type="HOGENOM" id="CLU_013924_1_0_11"/>
<dbReference type="GO" id="GO:0003723">
    <property type="term" value="F:RNA binding"/>
    <property type="evidence" value="ECO:0007669"/>
    <property type="project" value="TreeGrafter"/>
</dbReference>
<keyword evidence="6" id="KW-0378">Hydrolase</keyword>
<keyword evidence="13" id="KW-1185">Reference proteome</keyword>
<dbReference type="Pfam" id="PF22590">
    <property type="entry name" value="Cas3-like_C_2"/>
    <property type="match status" value="1"/>
</dbReference>
<dbReference type="InterPro" id="IPR006474">
    <property type="entry name" value="Helicase_Cas3_CRISPR-ass_core"/>
</dbReference>
<dbReference type="Proteomes" id="UP000006001">
    <property type="component" value="Unassembled WGS sequence"/>
</dbReference>
<evidence type="ECO:0000259" key="11">
    <source>
        <dbReference type="PROSITE" id="PS51643"/>
    </source>
</evidence>
<dbReference type="PROSITE" id="PS51643">
    <property type="entry name" value="HD_CAS3"/>
    <property type="match status" value="1"/>
</dbReference>
<evidence type="ECO:0000256" key="10">
    <source>
        <dbReference type="SAM" id="MobiDB-lite"/>
    </source>
</evidence>
<evidence type="ECO:0000256" key="1">
    <source>
        <dbReference type="ARBA" id="ARBA00006847"/>
    </source>
</evidence>
<proteinExistence type="inferred from homology"/>
<dbReference type="InterPro" id="IPR014001">
    <property type="entry name" value="Helicase_ATP-bd"/>
</dbReference>
<comment type="caution">
    <text evidence="12">The sequence shown here is derived from an EMBL/GenBank/DDBJ whole genome shotgun (WGS) entry which is preliminary data.</text>
</comment>
<evidence type="ECO:0000313" key="12">
    <source>
        <dbReference type="EMBL" id="EEZ61816.1"/>
    </source>
</evidence>
<feature type="region of interest" description="Disordered" evidence="10">
    <location>
        <begin position="471"/>
        <end position="494"/>
    </location>
</feature>
<keyword evidence="8" id="KW-0067">ATP-binding</keyword>
<dbReference type="InterPro" id="IPR054712">
    <property type="entry name" value="Cas3-like_dom"/>
</dbReference>
<evidence type="ECO:0000313" key="13">
    <source>
        <dbReference type="Proteomes" id="UP000006001"/>
    </source>
</evidence>
<feature type="domain" description="HD Cas3-type" evidence="11">
    <location>
        <begin position="1"/>
        <end position="186"/>
    </location>
</feature>
<evidence type="ECO:0000256" key="7">
    <source>
        <dbReference type="ARBA" id="ARBA00022806"/>
    </source>
</evidence>
<dbReference type="STRING" id="649764.HMPREF0762_00450"/>
<evidence type="ECO:0000256" key="2">
    <source>
        <dbReference type="ARBA" id="ARBA00009046"/>
    </source>
</evidence>
<dbReference type="SUPFAM" id="SSF52540">
    <property type="entry name" value="P-loop containing nucleoside triphosphate hydrolases"/>
    <property type="match status" value="1"/>
</dbReference>
<dbReference type="GO" id="GO:0046872">
    <property type="term" value="F:metal ion binding"/>
    <property type="evidence" value="ECO:0007669"/>
    <property type="project" value="UniProtKB-KW"/>
</dbReference>
<dbReference type="eggNOG" id="COG1203">
    <property type="taxonomic scope" value="Bacteria"/>
</dbReference>
<dbReference type="InterPro" id="IPR006483">
    <property type="entry name" value="CRISPR-assoc_Cas3_HD"/>
</dbReference>
<dbReference type="CDD" id="cd17930">
    <property type="entry name" value="DEXHc_cas3"/>
    <property type="match status" value="1"/>
</dbReference>
<keyword evidence="5" id="KW-0547">Nucleotide-binding</keyword>
<dbReference type="Pfam" id="PF00270">
    <property type="entry name" value="DEAD"/>
    <property type="match status" value="1"/>
</dbReference>
<keyword evidence="9" id="KW-0051">Antiviral defense</keyword>
<dbReference type="GO" id="GO:0003724">
    <property type="term" value="F:RNA helicase activity"/>
    <property type="evidence" value="ECO:0007669"/>
    <property type="project" value="TreeGrafter"/>
</dbReference>
<evidence type="ECO:0000256" key="9">
    <source>
        <dbReference type="ARBA" id="ARBA00023118"/>
    </source>
</evidence>
<dbReference type="NCBIfam" id="TIGR01587">
    <property type="entry name" value="cas3_core"/>
    <property type="match status" value="1"/>
</dbReference>
<dbReference type="Gene3D" id="3.40.50.300">
    <property type="entry name" value="P-loop containing nucleotide triphosphate hydrolases"/>
    <property type="match status" value="2"/>
</dbReference>
<evidence type="ECO:0000256" key="5">
    <source>
        <dbReference type="ARBA" id="ARBA00022741"/>
    </source>
</evidence>
<dbReference type="InterPro" id="IPR050547">
    <property type="entry name" value="DEAD_box_RNA_helicases"/>
</dbReference>
<dbReference type="AlphaFoldDB" id="D0WFD2"/>
<organism evidence="12 13">
    <name type="scientific">Slackia exigua (strain ATCC 700122 / DSM 15923 / CIP 105133 / JCM 11022 / KCTC 5966 / S-7)</name>
    <dbReference type="NCBI Taxonomy" id="649764"/>
    <lineage>
        <taxon>Bacteria</taxon>
        <taxon>Bacillati</taxon>
        <taxon>Actinomycetota</taxon>
        <taxon>Coriobacteriia</taxon>
        <taxon>Eggerthellales</taxon>
        <taxon>Eggerthellaceae</taxon>
        <taxon>Slackia</taxon>
    </lineage>
</organism>
<dbReference type="EMBL" id="ACUX02000005">
    <property type="protein sequence ID" value="EEZ61816.1"/>
    <property type="molecule type" value="Genomic_DNA"/>
</dbReference>
<gene>
    <name evidence="12" type="primary">cas3</name>
    <name evidence="12" type="ORF">HMPREF0762_00450</name>
</gene>
<dbReference type="NCBIfam" id="TIGR01596">
    <property type="entry name" value="cas3_HD"/>
    <property type="match status" value="1"/>
</dbReference>
<feature type="compositionally biased region" description="Basic and acidic residues" evidence="10">
    <location>
        <begin position="485"/>
        <end position="494"/>
    </location>
</feature>
<dbReference type="InterPro" id="IPR038257">
    <property type="entry name" value="CRISPR-assoc_Cas3_HD_sf"/>
</dbReference>
<comment type="similarity">
    <text evidence="2">In the central section; belongs to the CRISPR-associated helicase Cas3 family.</text>
</comment>
<dbReference type="GO" id="GO:0005524">
    <property type="term" value="F:ATP binding"/>
    <property type="evidence" value="ECO:0007669"/>
    <property type="project" value="UniProtKB-KW"/>
</dbReference>
<keyword evidence="3" id="KW-0540">Nuclease</keyword>
<dbReference type="Pfam" id="PF18019">
    <property type="entry name" value="Cas3_HD"/>
    <property type="match status" value="1"/>
</dbReference>
<dbReference type="GO" id="GO:0004518">
    <property type="term" value="F:nuclease activity"/>
    <property type="evidence" value="ECO:0007669"/>
    <property type="project" value="UniProtKB-KW"/>
</dbReference>
<reference evidence="12" key="1">
    <citation type="submission" date="2009-10" db="EMBL/GenBank/DDBJ databases">
        <authorList>
            <person name="Weinstock G."/>
            <person name="Sodergren E."/>
            <person name="Clifton S."/>
            <person name="Fulton L."/>
            <person name="Fulton B."/>
            <person name="Courtney L."/>
            <person name="Fronick C."/>
            <person name="Harrison M."/>
            <person name="Strong C."/>
            <person name="Farmer C."/>
            <person name="Delahaunty K."/>
            <person name="Markovic C."/>
            <person name="Hall O."/>
            <person name="Minx P."/>
            <person name="Tomlinson C."/>
            <person name="Mitreva M."/>
            <person name="Nelson J."/>
            <person name="Hou S."/>
            <person name="Wollam A."/>
            <person name="Pepin K.H."/>
            <person name="Johnson M."/>
            <person name="Bhonagiri V."/>
            <person name="Nash W.E."/>
            <person name="Warren W."/>
            <person name="Chinwalla A."/>
            <person name="Mardis E.R."/>
            <person name="Wilson R.K."/>
        </authorList>
    </citation>
    <scope>NUCLEOTIDE SEQUENCE [LARGE SCALE GENOMIC DNA]</scope>
    <source>
        <strain evidence="12">ATCC 700122</strain>
    </source>
</reference>
<evidence type="ECO:0000256" key="6">
    <source>
        <dbReference type="ARBA" id="ARBA00022801"/>
    </source>
</evidence>
<dbReference type="InterPro" id="IPR041372">
    <property type="entry name" value="Cas3_C"/>
</dbReference>
<dbReference type="InterPro" id="IPR027417">
    <property type="entry name" value="P-loop_NTPase"/>
</dbReference>
<dbReference type="SMART" id="SM00487">
    <property type="entry name" value="DEXDc"/>
    <property type="match status" value="1"/>
</dbReference>
<dbReference type="PANTHER" id="PTHR47963:SF9">
    <property type="entry name" value="CRISPR-ASSOCIATED ENDONUCLEASE_HELICASE CAS3"/>
    <property type="match status" value="1"/>
</dbReference>
<dbReference type="GO" id="GO:0016787">
    <property type="term" value="F:hydrolase activity"/>
    <property type="evidence" value="ECO:0007669"/>
    <property type="project" value="UniProtKB-KW"/>
</dbReference>
<protein>
    <submittedName>
        <fullName evidence="12">CRISPR-associated helicase Cas3</fullName>
    </submittedName>
</protein>
<name>D0WFD2_SLAES</name>
<evidence type="ECO:0000256" key="4">
    <source>
        <dbReference type="ARBA" id="ARBA00022723"/>
    </source>
</evidence>
<dbReference type="CDD" id="cd09641">
    <property type="entry name" value="Cas3''_I"/>
    <property type="match status" value="1"/>
</dbReference>
<evidence type="ECO:0000256" key="8">
    <source>
        <dbReference type="ARBA" id="ARBA00022840"/>
    </source>
</evidence>
<keyword evidence="4" id="KW-0479">Metal-binding</keyword>
<keyword evidence="7" id="KW-0347">Helicase</keyword>
<dbReference type="InterPro" id="IPR011545">
    <property type="entry name" value="DEAD/DEAH_box_helicase_dom"/>
</dbReference>
<sequence>MGDSGEIARLLWSKWLPRTVKKLIAQDLSDSAAESLVAWMASVHDIGKATPAFQYKVTDRAESVRETGLEIPAGIDSKSHAFMGQVILEDWLFDRAWSHPNIFSCVVGGHHGAPPDSSTILDNLRDSLLPKEVLGESTWTTVQIELLDYAFVLSGAFGHEGELKELELPQHTQVLLTALVIMSDWIASNADLLPLVSGIASTADFRARAREAWERLALPAAWVPSLHGEPAEARFHARFDNIPEAARLRPAQILAVEAAESLEDPGLIIIEAPMGNGKTEASLLCAEILAEKFGSGGIAYLLPTMATSNAMFSRVENWLSHMADADGSSRQSMQLLHSKSALNKDFASLRTWNHTWMGDERNQQRSKNPNDESIIAHQWFGGRKRGLLASFVVGTVDQLLMAALKAKHVQLRHLGLAGKVVVIDEVHAYDAYMSVYLDRVMTWLGAYRVPTVLLSATLPPQRRKQLIRAYRGKDARSTGRPSKRRLIDPPRRATGEPAYPLVTVSGRDLDSERYCDCEVASRGTDVEISFLLDGDDDLLATLRDRLSDGGCACVLRDTVSRAQETYEFLKTAMDAEVRLVHSRFIAADRLSNDAELLKLLGPNASRRPRSLVVVGTQVIEQSLDIDFDFMITDIAPIDLLLQRMGRLHRHQRGEGQSERSAKLRTAQCFITGSKDWSVEPPEFDKGIIAVYHPALLLRTILALKVRCDGAGGSRINLPHDIAGLVETVYEGLEPGSNDFLLDGLKDDAWRDALLGAQDDLRQYRMSQESKASNWLLGKERTKPGKVFDLVGWLGNRFSLSDEETGRAAVRDSQESLEVVALHCDAGNLSVFPWVALQEGVEEKYTALGDGTTAPDDCAACLAATCTVPLPPLLTKPWRIAGIVSALESATNVSGWQESRWLKGQLPLVFDRNGVAVVDCERERYHLGYSRELGLRLLEIEHKEVEQ</sequence>
<dbReference type="Pfam" id="PF18395">
    <property type="entry name" value="Cas3_C"/>
    <property type="match status" value="1"/>
</dbReference>
<comment type="similarity">
    <text evidence="1">In the N-terminal section; belongs to the CRISPR-associated nuclease Cas3-HD family.</text>
</comment>
<dbReference type="PANTHER" id="PTHR47963">
    <property type="entry name" value="DEAD-BOX ATP-DEPENDENT RNA HELICASE 47, MITOCHONDRIAL"/>
    <property type="match status" value="1"/>
</dbReference>
<dbReference type="Gene3D" id="1.10.3210.30">
    <property type="match status" value="1"/>
</dbReference>
<accession>D0WFD2</accession>
<evidence type="ECO:0000256" key="3">
    <source>
        <dbReference type="ARBA" id="ARBA00022722"/>
    </source>
</evidence>